<organism evidence="1 2">
    <name type="scientific">Prevotella communis</name>
    <dbReference type="NCBI Taxonomy" id="2913614"/>
    <lineage>
        <taxon>Bacteria</taxon>
        <taxon>Pseudomonadati</taxon>
        <taxon>Bacteroidota</taxon>
        <taxon>Bacteroidia</taxon>
        <taxon>Bacteroidales</taxon>
        <taxon>Prevotellaceae</taxon>
        <taxon>Prevotella</taxon>
    </lineage>
</organism>
<dbReference type="EMBL" id="FNCQ01000006">
    <property type="protein sequence ID" value="SDG61809.1"/>
    <property type="molecule type" value="Genomic_DNA"/>
</dbReference>
<reference evidence="2" key="1">
    <citation type="submission" date="2016-10" db="EMBL/GenBank/DDBJ databases">
        <authorList>
            <person name="Varghese N."/>
            <person name="Submissions S."/>
        </authorList>
    </citation>
    <scope>NUCLEOTIDE SEQUENCE [LARGE SCALE GENOMIC DNA]</scope>
    <source>
        <strain evidence="2">BP1-148</strain>
    </source>
</reference>
<proteinExistence type="predicted"/>
<evidence type="ECO:0000313" key="1">
    <source>
        <dbReference type="EMBL" id="SDG61809.1"/>
    </source>
</evidence>
<protein>
    <submittedName>
        <fullName evidence="1">G/U mismatch-specific uracil-DNA glycosylase</fullName>
    </submittedName>
</protein>
<dbReference type="AlphaFoldDB" id="A0A1G7VQX5"/>
<dbReference type="Gene3D" id="3.40.470.10">
    <property type="entry name" value="Uracil-DNA glycosylase-like domain"/>
    <property type="match status" value="1"/>
</dbReference>
<name>A0A1G7VQX5_9BACT</name>
<dbReference type="CDD" id="cd10032">
    <property type="entry name" value="UDG-F6_HDG"/>
    <property type="match status" value="1"/>
</dbReference>
<keyword evidence="2" id="KW-1185">Reference proteome</keyword>
<dbReference type="Proteomes" id="UP000198779">
    <property type="component" value="Unassembled WGS sequence"/>
</dbReference>
<gene>
    <name evidence="1" type="ORF">SAMN04487901_10671</name>
</gene>
<evidence type="ECO:0000313" key="2">
    <source>
        <dbReference type="Proteomes" id="UP000198779"/>
    </source>
</evidence>
<dbReference type="STRING" id="645274.SAMN04487901_10671"/>
<dbReference type="InterPro" id="IPR036895">
    <property type="entry name" value="Uracil-DNA_glycosylase-like_sf"/>
</dbReference>
<accession>A0A1G7VQX5</accession>
<sequence>MTSYLNTENMERSRDGVEYHPLRPFLPEQAKVLFLGSFPPQRKRWCMDFYYPNFINDHWRIEGQIFYGDKNHFVDLEAKRFRIDEIVAFCQEKGLAFYDTSTAIRRLQDNASDKFLEVVEPTDIPALLKRLPHLRAIVTTGEKATETICRTMGMAETPKVNTYVRVSNTNSTNLTNGGGLLLYRLPSSSRAYPLSFDKKVEAYRRFFDFIKI</sequence>
<dbReference type="RefSeq" id="WP_255399801.1">
    <property type="nucleotide sequence ID" value="NZ_FNCQ01000006.1"/>
</dbReference>
<dbReference type="SUPFAM" id="SSF52141">
    <property type="entry name" value="Uracil-DNA glycosylase-like"/>
    <property type="match status" value="1"/>
</dbReference>